<dbReference type="Proteomes" id="UP001152320">
    <property type="component" value="Chromosome 22"/>
</dbReference>
<dbReference type="Gene3D" id="3.40.50.1820">
    <property type="entry name" value="alpha/beta hydrolase"/>
    <property type="match status" value="1"/>
</dbReference>
<evidence type="ECO:0000259" key="3">
    <source>
        <dbReference type="Pfam" id="PF12146"/>
    </source>
</evidence>
<dbReference type="PANTHER" id="PTHR12277">
    <property type="entry name" value="ALPHA/BETA HYDROLASE DOMAIN-CONTAINING PROTEIN"/>
    <property type="match status" value="1"/>
</dbReference>
<keyword evidence="2" id="KW-0812">Transmembrane</keyword>
<evidence type="ECO:0000313" key="4">
    <source>
        <dbReference type="EMBL" id="KAJ8020616.1"/>
    </source>
</evidence>
<gene>
    <name evidence="4" type="ORF">HOLleu_40253</name>
</gene>
<dbReference type="InterPro" id="IPR022742">
    <property type="entry name" value="Hydrolase_4"/>
</dbReference>
<proteinExistence type="predicted"/>
<dbReference type="SUPFAM" id="SSF53474">
    <property type="entry name" value="alpha/beta-Hydrolases"/>
    <property type="match status" value="1"/>
</dbReference>
<accession>A0A9Q1BAE0</accession>
<sequence>MVKPSVHRSGDTNSQRRQSEDQVPLLQEEGEESPEQPAEAPDKPGMRRGIVETAMSFLGKLFKTLVLQVWKWSSPGMLIAVLFFCYSGGGVWLSLLVFITCLGLFYNAQDLLLYYPDQPDSSRIFVPNPAVLGIDCSGFENIFIETSDGIKINAFLFKHPPSVSPMVPTILFFHGNAGNIGHRLVNAVVFHSACHCNVLLVEYRGFGKSEGEPSEEGLYRDAQAALNYLHNRSDINSKLIFVFGRSLGGAVAIDLACNPKNRGGIRGLIIENTFTSIPDMGRCLFNLELLRWIPHGIVKNKYFSFRKISSVKVPTLFLSGAADELVPPAMMNALYERCSAPKKMAVFENGSHNDTWQVPGYSDIVRDHIARHSGMTVNNASRHNPDSANLSRHLVRGHGRHSETPHENTNSNG</sequence>
<dbReference type="OrthoDB" id="10249433at2759"/>
<comment type="caution">
    <text evidence="4">The sequence shown here is derived from an EMBL/GenBank/DDBJ whole genome shotgun (WGS) entry which is preliminary data.</text>
</comment>
<organism evidence="4 5">
    <name type="scientific">Holothuria leucospilota</name>
    <name type="common">Black long sea cucumber</name>
    <name type="synonym">Mertensiothuria leucospilota</name>
    <dbReference type="NCBI Taxonomy" id="206669"/>
    <lineage>
        <taxon>Eukaryota</taxon>
        <taxon>Metazoa</taxon>
        <taxon>Echinodermata</taxon>
        <taxon>Eleutherozoa</taxon>
        <taxon>Echinozoa</taxon>
        <taxon>Holothuroidea</taxon>
        <taxon>Aspidochirotacea</taxon>
        <taxon>Aspidochirotida</taxon>
        <taxon>Holothuriidae</taxon>
        <taxon>Holothuria</taxon>
    </lineage>
</organism>
<protein>
    <submittedName>
        <fullName evidence="4">Protein ABHD13</fullName>
    </submittedName>
</protein>
<reference evidence="4" key="1">
    <citation type="submission" date="2021-10" db="EMBL/GenBank/DDBJ databases">
        <title>Tropical sea cucumber genome reveals ecological adaptation and Cuvierian tubules defense mechanism.</title>
        <authorList>
            <person name="Chen T."/>
        </authorList>
    </citation>
    <scope>NUCLEOTIDE SEQUENCE</scope>
    <source>
        <strain evidence="4">Nanhai2018</strain>
        <tissue evidence="4">Muscle</tissue>
    </source>
</reference>
<dbReference type="GO" id="GO:0016020">
    <property type="term" value="C:membrane"/>
    <property type="evidence" value="ECO:0007669"/>
    <property type="project" value="TreeGrafter"/>
</dbReference>
<dbReference type="Pfam" id="PF12146">
    <property type="entry name" value="Hydrolase_4"/>
    <property type="match status" value="1"/>
</dbReference>
<dbReference type="AlphaFoldDB" id="A0A9Q1BAE0"/>
<keyword evidence="5" id="KW-1185">Reference proteome</keyword>
<keyword evidence="2" id="KW-1133">Transmembrane helix</keyword>
<evidence type="ECO:0000313" key="5">
    <source>
        <dbReference type="Proteomes" id="UP001152320"/>
    </source>
</evidence>
<dbReference type="PANTHER" id="PTHR12277:SF81">
    <property type="entry name" value="PROTEIN ABHD13"/>
    <property type="match status" value="1"/>
</dbReference>
<keyword evidence="2" id="KW-0472">Membrane</keyword>
<dbReference type="SMR" id="A0A9Q1BAE0"/>
<name>A0A9Q1BAE0_HOLLE</name>
<evidence type="ECO:0000256" key="1">
    <source>
        <dbReference type="SAM" id="MobiDB-lite"/>
    </source>
</evidence>
<dbReference type="EMBL" id="JAIZAY010000022">
    <property type="protein sequence ID" value="KAJ8020616.1"/>
    <property type="molecule type" value="Genomic_DNA"/>
</dbReference>
<dbReference type="InterPro" id="IPR029058">
    <property type="entry name" value="AB_hydrolase_fold"/>
</dbReference>
<feature type="domain" description="Serine aminopeptidase S33" evidence="3">
    <location>
        <begin position="169"/>
        <end position="294"/>
    </location>
</feature>
<feature type="transmembrane region" description="Helical" evidence="2">
    <location>
        <begin position="78"/>
        <end position="106"/>
    </location>
</feature>
<dbReference type="GO" id="GO:0008474">
    <property type="term" value="F:palmitoyl-(protein) hydrolase activity"/>
    <property type="evidence" value="ECO:0007669"/>
    <property type="project" value="TreeGrafter"/>
</dbReference>
<feature type="region of interest" description="Disordered" evidence="1">
    <location>
        <begin position="1"/>
        <end position="46"/>
    </location>
</feature>
<evidence type="ECO:0000256" key="2">
    <source>
        <dbReference type="SAM" id="Phobius"/>
    </source>
</evidence>